<reference evidence="2 3" key="1">
    <citation type="submission" date="2020-08" db="EMBL/GenBank/DDBJ databases">
        <title>Description of novel Flavobacterium F-408 isolate.</title>
        <authorList>
            <person name="Saticioglu I.B."/>
            <person name="Duman M."/>
            <person name="Altun S."/>
        </authorList>
    </citation>
    <scope>NUCLEOTIDE SEQUENCE [LARGE SCALE GENOMIC DNA]</scope>
    <source>
        <strain evidence="2 3">F-408</strain>
    </source>
</reference>
<name>A0ABR7IVK4_9FLAO</name>
<keyword evidence="1" id="KW-0472">Membrane</keyword>
<comment type="caution">
    <text evidence="2">The sequence shown here is derived from an EMBL/GenBank/DDBJ whole genome shotgun (WGS) entry which is preliminary data.</text>
</comment>
<feature type="transmembrane region" description="Helical" evidence="1">
    <location>
        <begin position="12"/>
        <end position="41"/>
    </location>
</feature>
<gene>
    <name evidence="2" type="ORF">H8R27_02870</name>
</gene>
<sequence>MKDIYFSLEKNFEALVALATKVLGNSITFILACCLVLFWWINTLLNSTNLHQNIGDFIFGTTFLSLFIIQKSFNKYSALLHLKVNELISSHETANNSVIDTHKKTEHEIIELSKEYIETDEVTEEIIEELTNKMNEANTDNQI</sequence>
<keyword evidence="1" id="KW-0812">Transmembrane</keyword>
<keyword evidence="1" id="KW-1133">Transmembrane helix</keyword>
<evidence type="ECO:0000313" key="2">
    <source>
        <dbReference type="EMBL" id="MBC5833820.1"/>
    </source>
</evidence>
<dbReference type="PROSITE" id="PS51257">
    <property type="entry name" value="PROKAR_LIPOPROTEIN"/>
    <property type="match status" value="1"/>
</dbReference>
<feature type="transmembrane region" description="Helical" evidence="1">
    <location>
        <begin position="53"/>
        <end position="69"/>
    </location>
</feature>
<evidence type="ECO:0000256" key="1">
    <source>
        <dbReference type="SAM" id="Phobius"/>
    </source>
</evidence>
<dbReference type="EMBL" id="JACRUN010000001">
    <property type="protein sequence ID" value="MBC5833820.1"/>
    <property type="molecule type" value="Genomic_DNA"/>
</dbReference>
<dbReference type="InterPro" id="IPR007251">
    <property type="entry name" value="Iron_permease_Fet4"/>
</dbReference>
<dbReference type="Pfam" id="PF04120">
    <property type="entry name" value="Iron_permease"/>
    <property type="match status" value="1"/>
</dbReference>
<evidence type="ECO:0000313" key="3">
    <source>
        <dbReference type="Proteomes" id="UP000605990"/>
    </source>
</evidence>
<protein>
    <submittedName>
        <fullName evidence="2">Low affinity iron permease family protein</fullName>
    </submittedName>
</protein>
<keyword evidence="3" id="KW-1185">Reference proteome</keyword>
<accession>A0ABR7IVK4</accession>
<dbReference type="Proteomes" id="UP000605990">
    <property type="component" value="Unassembled WGS sequence"/>
</dbReference>
<proteinExistence type="predicted"/>
<dbReference type="RefSeq" id="WP_166125052.1">
    <property type="nucleotide sequence ID" value="NZ_JAANOQ010000001.1"/>
</dbReference>
<organism evidence="2 3">
    <name type="scientific">Flavobacterium bernardetii</name>
    <dbReference type="NCBI Taxonomy" id="2813823"/>
    <lineage>
        <taxon>Bacteria</taxon>
        <taxon>Pseudomonadati</taxon>
        <taxon>Bacteroidota</taxon>
        <taxon>Flavobacteriia</taxon>
        <taxon>Flavobacteriales</taxon>
        <taxon>Flavobacteriaceae</taxon>
        <taxon>Flavobacterium</taxon>
    </lineage>
</organism>